<organism evidence="6 7">
    <name type="scientific">Sporosarcina newyorkensis 2681</name>
    <dbReference type="NCBI Taxonomy" id="1027292"/>
    <lineage>
        <taxon>Bacteria</taxon>
        <taxon>Bacillati</taxon>
        <taxon>Bacillota</taxon>
        <taxon>Bacilli</taxon>
        <taxon>Bacillales</taxon>
        <taxon>Caryophanaceae</taxon>
        <taxon>Sporosarcina</taxon>
    </lineage>
</organism>
<reference evidence="6 7" key="1">
    <citation type="submission" date="2011-04" db="EMBL/GenBank/DDBJ databases">
        <authorList>
            <person name="Muzny D."/>
            <person name="Qin X."/>
            <person name="Deng J."/>
            <person name="Jiang H."/>
            <person name="Liu Y."/>
            <person name="Qu J."/>
            <person name="Song X.-Z."/>
            <person name="Zhang L."/>
            <person name="Thornton R."/>
            <person name="Coyle M."/>
            <person name="Francisco L."/>
            <person name="Jackson L."/>
            <person name="Javaid M."/>
            <person name="Korchina V."/>
            <person name="Kovar C."/>
            <person name="Mata R."/>
            <person name="Mathew T."/>
            <person name="Ngo R."/>
            <person name="Nguyen L."/>
            <person name="Nguyen N."/>
            <person name="Okwuonu G."/>
            <person name="Ongeri F."/>
            <person name="Pham C."/>
            <person name="Simmons D."/>
            <person name="Wilczek-Boney K."/>
            <person name="Hale W."/>
            <person name="Jakkamsetti A."/>
            <person name="Pham P."/>
            <person name="Ruth R."/>
            <person name="San Lucas F."/>
            <person name="Warren J."/>
            <person name="Zhang J."/>
            <person name="Zhao Z."/>
            <person name="Zhou C."/>
            <person name="Zhu D."/>
            <person name="Lee S."/>
            <person name="Bess C."/>
            <person name="Blankenburg K."/>
            <person name="Forbes L."/>
            <person name="Fu Q."/>
            <person name="Gubbala S."/>
            <person name="Hirani K."/>
            <person name="Jayaseelan J.C."/>
            <person name="Lara F."/>
            <person name="Munidasa M."/>
            <person name="Palculict T."/>
            <person name="Patil S."/>
            <person name="Pu L.-L."/>
            <person name="Saada N."/>
            <person name="Tang L."/>
            <person name="Weissenberger G."/>
            <person name="Zhu Y."/>
            <person name="Hemphill L."/>
            <person name="Shang Y."/>
            <person name="Youmans B."/>
            <person name="Ayvaz T."/>
            <person name="Ross M."/>
            <person name="Santibanez J."/>
            <person name="Aqrawi P."/>
            <person name="Gross S."/>
            <person name="Joshi V."/>
            <person name="Fowler G."/>
            <person name="Nazareth L."/>
            <person name="Reid J."/>
            <person name="Worley K."/>
            <person name="Petrosino J."/>
            <person name="Highlander S."/>
            <person name="Gibbs R."/>
        </authorList>
    </citation>
    <scope>NUCLEOTIDE SEQUENCE [LARGE SCALE GENOMIC DNA]</scope>
    <source>
        <strain evidence="6 7">2681</strain>
    </source>
</reference>
<dbReference type="PROSITE" id="PS00101">
    <property type="entry name" value="HEXAPEP_TRANSFERASES"/>
    <property type="match status" value="1"/>
</dbReference>
<dbReference type="InterPro" id="IPR020019">
    <property type="entry name" value="AcTrfase_PglD-like"/>
</dbReference>
<dbReference type="CDD" id="cd03360">
    <property type="entry name" value="LbH_AT_putative"/>
    <property type="match status" value="1"/>
</dbReference>
<dbReference type="HOGENOM" id="CLU_081811_2_3_9"/>
<dbReference type="GO" id="GO:0016740">
    <property type="term" value="F:transferase activity"/>
    <property type="evidence" value="ECO:0007669"/>
    <property type="project" value="UniProtKB-KW"/>
</dbReference>
<dbReference type="Pfam" id="PF00132">
    <property type="entry name" value="Hexapep"/>
    <property type="match status" value="2"/>
</dbReference>
<protein>
    <submittedName>
        <fullName evidence="6">N-acetylneuraminate synthase</fullName>
    </submittedName>
</protein>
<sequence>MSNYTVLSIVGAGGHSRSIYSWLLQSPITYDTVQFIDAHKKDENEMIFNKPIVKIEWSEINSILSDVYILGIGDNQSRKVLYELLISGNKEVKGAMHQSSVYGYGTQIDTSSSIGPGVVIGPSTKIGRNCIINSGAIIEHETIIGNHSHLAPGAKIAGRVHIGDESFIGIGAVVKESLKIGNNVTVGAGSVVINDVPDNVTVVGIPAKIIRMEL</sequence>
<feature type="binding site" evidence="4">
    <location>
        <position position="73"/>
    </location>
    <ligand>
        <name>substrate</name>
    </ligand>
</feature>
<feature type="domain" description="PglD N-terminal" evidence="5">
    <location>
        <begin position="7"/>
        <end position="83"/>
    </location>
</feature>
<feature type="binding site" evidence="4">
    <location>
        <position position="149"/>
    </location>
    <ligand>
        <name>acetyl-CoA</name>
        <dbReference type="ChEBI" id="CHEBI:57288"/>
    </ligand>
</feature>
<accession>F9DQ86</accession>
<gene>
    <name evidence="6" type="ORF">HMPREF9372_0966</name>
</gene>
<proteinExistence type="predicted"/>
<dbReference type="InterPro" id="IPR050179">
    <property type="entry name" value="Trans_hexapeptide_repeat"/>
</dbReference>
<evidence type="ECO:0000256" key="3">
    <source>
        <dbReference type="PIRSR" id="PIRSR620019-1"/>
    </source>
</evidence>
<evidence type="ECO:0000313" key="7">
    <source>
        <dbReference type="Proteomes" id="UP000005316"/>
    </source>
</evidence>
<dbReference type="Proteomes" id="UP000005316">
    <property type="component" value="Unassembled WGS sequence"/>
</dbReference>
<dbReference type="InterPro" id="IPR011004">
    <property type="entry name" value="Trimer_LpxA-like_sf"/>
</dbReference>
<evidence type="ECO:0000259" key="5">
    <source>
        <dbReference type="Pfam" id="PF17836"/>
    </source>
</evidence>
<evidence type="ECO:0000256" key="4">
    <source>
        <dbReference type="PIRSR" id="PIRSR620019-2"/>
    </source>
</evidence>
<evidence type="ECO:0000313" key="6">
    <source>
        <dbReference type="EMBL" id="EGQ27044.1"/>
    </source>
</evidence>
<keyword evidence="1" id="KW-0808">Transferase</keyword>
<keyword evidence="2" id="KW-0677">Repeat</keyword>
<dbReference type="InterPro" id="IPR018357">
    <property type="entry name" value="Hexapep_transf_CS"/>
</dbReference>
<evidence type="ECO:0000256" key="2">
    <source>
        <dbReference type="ARBA" id="ARBA00022737"/>
    </source>
</evidence>
<dbReference type="RefSeq" id="WP_009765833.1">
    <property type="nucleotide sequence ID" value="NZ_GL982997.1"/>
</dbReference>
<dbReference type="Pfam" id="PF17836">
    <property type="entry name" value="PglD_N"/>
    <property type="match status" value="1"/>
</dbReference>
<dbReference type="SUPFAM" id="SSF51161">
    <property type="entry name" value="Trimeric LpxA-like enzymes"/>
    <property type="match status" value="1"/>
</dbReference>
<dbReference type="eggNOG" id="COG0110">
    <property type="taxonomic scope" value="Bacteria"/>
</dbReference>
<name>F9DQ86_9BACL</name>
<dbReference type="InterPro" id="IPR001451">
    <property type="entry name" value="Hexapep"/>
</dbReference>
<feature type="active site" description="Proton acceptor" evidence="3">
    <location>
        <position position="140"/>
    </location>
</feature>
<feature type="site" description="Increases basicity of active site His" evidence="3">
    <location>
        <position position="141"/>
    </location>
</feature>
<dbReference type="NCBIfam" id="TIGR03570">
    <property type="entry name" value="NeuD_NnaD"/>
    <property type="match status" value="1"/>
</dbReference>
<dbReference type="EMBL" id="AFPZ01000024">
    <property type="protein sequence ID" value="EGQ27044.1"/>
    <property type="molecule type" value="Genomic_DNA"/>
</dbReference>
<dbReference type="Gene3D" id="3.40.50.20">
    <property type="match status" value="1"/>
</dbReference>
<dbReference type="PANTHER" id="PTHR43300">
    <property type="entry name" value="ACETYLTRANSFERASE"/>
    <property type="match status" value="1"/>
</dbReference>
<dbReference type="InterPro" id="IPR041561">
    <property type="entry name" value="PglD_N"/>
</dbReference>
<evidence type="ECO:0000256" key="1">
    <source>
        <dbReference type="ARBA" id="ARBA00022679"/>
    </source>
</evidence>
<dbReference type="OrthoDB" id="9794407at2"/>
<feature type="binding site" evidence="4">
    <location>
        <position position="170"/>
    </location>
    <ligand>
        <name>acetyl-CoA</name>
        <dbReference type="ChEBI" id="CHEBI:57288"/>
    </ligand>
</feature>
<dbReference type="PANTHER" id="PTHR43300:SF7">
    <property type="entry name" value="UDP-N-ACETYLBACILLOSAMINE N-ACETYLTRANSFERASE"/>
    <property type="match status" value="1"/>
</dbReference>
<comment type="caution">
    <text evidence="6">The sequence shown here is derived from an EMBL/GenBank/DDBJ whole genome shotgun (WGS) entry which is preliminary data.</text>
</comment>
<dbReference type="Gene3D" id="2.160.10.10">
    <property type="entry name" value="Hexapeptide repeat proteins"/>
    <property type="match status" value="1"/>
</dbReference>
<dbReference type="AlphaFoldDB" id="F9DQ86"/>